<evidence type="ECO:0000313" key="2">
    <source>
        <dbReference type="Proteomes" id="UP000078284"/>
    </source>
</evidence>
<organism evidence="1 2">
    <name type="scientific">Arabidopsis thaliana</name>
    <name type="common">Mouse-ear cress</name>
    <dbReference type="NCBI Taxonomy" id="3702"/>
    <lineage>
        <taxon>Eukaryota</taxon>
        <taxon>Viridiplantae</taxon>
        <taxon>Streptophyta</taxon>
        <taxon>Embryophyta</taxon>
        <taxon>Tracheophyta</taxon>
        <taxon>Spermatophyta</taxon>
        <taxon>Magnoliopsida</taxon>
        <taxon>eudicotyledons</taxon>
        <taxon>Gunneridae</taxon>
        <taxon>Pentapetalae</taxon>
        <taxon>rosids</taxon>
        <taxon>malvids</taxon>
        <taxon>Brassicales</taxon>
        <taxon>Brassicaceae</taxon>
        <taxon>Camelineae</taxon>
        <taxon>Arabidopsis</taxon>
    </lineage>
</organism>
<dbReference type="PANTHER" id="PTHR11439:SF498">
    <property type="entry name" value="DNAK FAMILY PROTEIN"/>
    <property type="match status" value="1"/>
</dbReference>
<evidence type="ECO:0000313" key="1">
    <source>
        <dbReference type="EMBL" id="OAO89203.1"/>
    </source>
</evidence>
<dbReference type="AlphaFoldDB" id="A0A178U5T8"/>
<dbReference type="Proteomes" id="UP000078284">
    <property type="component" value="Unassembled WGS sequence"/>
</dbReference>
<comment type="caution">
    <text evidence="1">The sequence shown here is derived from an EMBL/GenBank/DDBJ whole genome shotgun (WGS) entry which is preliminary data.</text>
</comment>
<dbReference type="PANTHER" id="PTHR11439">
    <property type="entry name" value="GAG-POL-RELATED RETROTRANSPOSON"/>
    <property type="match status" value="1"/>
</dbReference>
<name>A0A178U5T8_ARATH</name>
<protein>
    <submittedName>
        <fullName evidence="1">Uncharacterized protein</fullName>
    </submittedName>
</protein>
<geneLocation type="mitochondrion" evidence="1"/>
<proteinExistence type="predicted"/>
<accession>A0A178U5T8</accession>
<reference evidence="2" key="1">
    <citation type="journal article" date="2016" name="Proc. Natl. Acad. Sci. U.S.A.">
        <title>Chromosome-level assembly of Arabidopsis thaliana Ler reveals the extent of translocation and inversion polymorphisms.</title>
        <authorList>
            <person name="Zapata L."/>
            <person name="Ding J."/>
            <person name="Willing E.M."/>
            <person name="Hartwig B."/>
            <person name="Bezdan D."/>
            <person name="Jiao W.B."/>
            <person name="Patel V."/>
            <person name="Velikkakam James G."/>
            <person name="Koornneef M."/>
            <person name="Ossowski S."/>
            <person name="Schneeberger K."/>
        </authorList>
    </citation>
    <scope>NUCLEOTIDE SEQUENCE [LARGE SCALE GENOMIC DNA]</scope>
    <source>
        <strain evidence="2">cv. Landsberg erecta</strain>
    </source>
</reference>
<keyword evidence="1" id="KW-0496">Mitochondrion</keyword>
<sequence>MYLTITRPDLTFAVNRLSQFSSASRTAQMQAVYKVLHYVKGTVGQGLFYSATSDLQLKAFADSDWASCPDTRRSVTGFCSLVPLWFLGALRKSILSPGLLQRQNIEALHLLSIQASLRTDLQIADVLTKALHPTPFHNLVIASVIVMNCIVESVNRCCINRCRNMNSQAVCVAALLLPR</sequence>
<gene>
    <name evidence="1" type="ORF">AXX17_ATUG02590</name>
</gene>
<dbReference type="EMBL" id="LUHQ01000019">
    <property type="protein sequence ID" value="OAO89203.1"/>
    <property type="molecule type" value="Genomic_DNA"/>
</dbReference>
<dbReference type="ExpressionAtlas" id="A0A178U5T8">
    <property type="expression patterns" value="baseline"/>
</dbReference>